<dbReference type="NCBIfam" id="TIGR02543">
    <property type="entry name" value="List_Bact_rpt"/>
    <property type="match status" value="2"/>
</dbReference>
<feature type="domain" description="SLH" evidence="5">
    <location>
        <begin position="1684"/>
        <end position="1747"/>
    </location>
</feature>
<dbReference type="PATRIC" id="fig|796937.3.peg.154"/>
<comment type="caution">
    <text evidence="6">The sequence shown here is derived from an EMBL/GenBank/DDBJ whole genome shotgun (WGS) entry which is preliminary data.</text>
</comment>
<evidence type="ECO:0000313" key="7">
    <source>
        <dbReference type="Proteomes" id="UP000006437"/>
    </source>
</evidence>
<evidence type="ECO:0000313" key="6">
    <source>
        <dbReference type="EMBL" id="EHL16908.1"/>
    </source>
</evidence>
<evidence type="ECO:0000256" key="4">
    <source>
        <dbReference type="SAM" id="SignalP"/>
    </source>
</evidence>
<dbReference type="EMBL" id="AFZE01000001">
    <property type="protein sequence ID" value="EHL16908.1"/>
    <property type="molecule type" value="Genomic_DNA"/>
</dbReference>
<keyword evidence="4" id="KW-0732">Signal</keyword>
<dbReference type="Pfam" id="PF00395">
    <property type="entry name" value="SLH"/>
    <property type="match status" value="3"/>
</dbReference>
<dbReference type="Pfam" id="PF18676">
    <property type="entry name" value="MBG_2"/>
    <property type="match status" value="1"/>
</dbReference>
<dbReference type="Gene3D" id="2.60.40.10">
    <property type="entry name" value="Immunoglobulins"/>
    <property type="match status" value="1"/>
</dbReference>
<dbReference type="Pfam" id="PF18998">
    <property type="entry name" value="Flg_new_2"/>
    <property type="match status" value="2"/>
</dbReference>
<feature type="region of interest" description="Disordered" evidence="3">
    <location>
        <begin position="1634"/>
        <end position="1671"/>
    </location>
</feature>
<name>G9WXR1_9FIRM</name>
<dbReference type="BioCyc" id="EBAC796937-HMP:GMGH-150-MONOMER"/>
<sequence length="1860" mass="197112">MKNMKKFFKSTLAFVCALAMIATSFGISPAITVFAEDAGGNVGIRYDTGEKAFNTETVPEGAIIVDSTYEKSGQGEDGKEIKYVVSAENTGGNVDIQYRYYDTGEKAFKTGTVPADAKIVDSTYTKTDWGDEDGKETWYVVKGEVNLLYIYAMGKLNIVLCDNAKLTVEQGMVMLINGSSINIYAQSDGADMGEIISTGQESKRPAIGTGDDGNVDGTTCTTNIHGGKITATGARSTAGIGGDSYSRVGIINIYGGEINAQGGQGAAAIGGGRAAASDGINIYGGKITATGGEDGAGIGGGSKNDSDGGPIKIYGGQITAKGGHSIRNIESQPVAIGNGAGVNPRNFSIFLSWTDDQNDYIDANRYIHPNNIGEGKCSIEIDSAHPFKFADTGEYVTLENIKNGGKIVPAEAAICSVTFETGEGATKVAPQGINKGGKIKPTVTPVRKGYRFAGWQKDGLPFDISTPILDDTTLTAIWNSLPDTEYQGEGDVTVELAGSEYYPLEPSHTVLDGGTWVVVDDDTSFHERITIKGDVNIILADGKTLTANKGIAVTSKDHSKFSVYAQNQGTGTLKAFPDEKVYSAGIGGDEAKRSCGTINIYGGRIQASGSDLGAAIGGSAFGNGGTIGIYGGQVDVQGSRDYGEAIGFSYAGGVEPHNADIKLSWTRESDYIKLYPAPGGQPARYKGNVTFSKKFLLDGTDTRAFWKSADNNNIDNRKIVPKTKMLWSDIQEKLDVGESIKLISNVSAKSGDIALVVPEGKNATIDLNGYTISCQSNLTGDVKDAVFVENNAALTITDESKKGSITGKNGHIKNHGTLTLDNVTISGIEGDEAIKNDGTLSLKNVSITGNHGGVSVGDKGVLKLSDRVVIKDNTKGSHSKNVVGNLNRKISFENPLTSDSRIGLEDMEAILTNGAKGKVVPENFVSDTGNRYIYWTEDGREIKISAQAPKYNITIGSVTGNGTVTAEIEGTAGSVSKASKGAKVTLKVKPEAGWWLNSLSVKNGETPIVLDADKSFTMPNGDVTVTAIFEQVKNAPFTAPTAKTNLAYTGSEQELINAGSVETSTGELRYSLSENGEYKAEIPKAKNAGSYEVHYKVVGTNPKYVYNNAKGKVTVSIAKANQRVLAIKDVTGKKFGDGEFSLETIGGSGTGEVNYSVPANNGILEINGNTVKIIGAGSVKVTAVKASDSNYNKMSAERTVTIAKGTAPEIIFPTASNLTYGQKLSESTFSGGSIQYGSFAWKDGNVIPAVDNAGYEVVFTPNAHLLKNYEEVSEDNKKSNISITVAKANPTINLMVKVSENAGNKILTLSANVDGVIGADKPRGSIKFLHKDGGGNFVEIHTGVLAEGKISYKWENVVAKEYEIKAEYAGDSNYNTIESDIKNIDTRKKNQSEILFTDISVKTYGDKDFELKITGGSGNGAVSYSVPVNNGVLEISGNIAKIIGAGTVVVKVTKAADDKYNEESKNISVTVAKKKLIVKADDKLNLVKGSAMPQFTYNKEEVDSKLVNGDVFVNPDFATSISDTNTVGEYDITVSGGMLTNSAGADVKNNYEVIYKKGRLTIVNAVYEVKVVNGTGGGNYGKGQTVNVKANDKPNYTFTGWTSSDGIVFANASEKETSFVMPAKNITVTANYSANSSGGSSGGGSSGGSGGISDGGSSSGSSENTAPSYVKNIDTDKHDKITDKKVKFIDVKDSDYFAKAAEWAIEKEITKGTSDTLFSPEAPCTRAQIVTFLWRAAGKPEVKKTDNSFSDVKADRYYSKAVLWALQQGIVKGTGANEFSPEAICTRAQTVAILYRYAKSPAVSGGKNFADVNEGTYYSNAVNWAFEKRITSGTDVNLFSPDAICNRAQIITFLYRYMGR</sequence>
<organism evidence="6 7">
    <name type="scientific">Peptoanaerobacter stomatis</name>
    <dbReference type="NCBI Taxonomy" id="796937"/>
    <lineage>
        <taxon>Bacteria</taxon>
        <taxon>Bacillati</taxon>
        <taxon>Bacillota</taxon>
        <taxon>Clostridia</taxon>
        <taxon>Peptostreptococcales</taxon>
        <taxon>Filifactoraceae</taxon>
        <taxon>Peptoanaerobacter</taxon>
    </lineage>
</organism>
<gene>
    <name evidence="6" type="ORF">HMPREF9629_00150</name>
</gene>
<evidence type="ECO:0000256" key="3">
    <source>
        <dbReference type="SAM" id="MobiDB-lite"/>
    </source>
</evidence>
<dbReference type="InterPro" id="IPR013378">
    <property type="entry name" value="InlB-like_B-rpt"/>
</dbReference>
<dbReference type="RefSeq" id="WP_009524387.1">
    <property type="nucleotide sequence ID" value="NZ_JH414546.1"/>
</dbReference>
<evidence type="ECO:0000256" key="2">
    <source>
        <dbReference type="ARBA" id="ARBA00022737"/>
    </source>
</evidence>
<evidence type="ECO:0000259" key="5">
    <source>
        <dbReference type="PROSITE" id="PS51272"/>
    </source>
</evidence>
<feature type="signal peptide" evidence="4">
    <location>
        <begin position="1"/>
        <end position="35"/>
    </location>
</feature>
<accession>G9WXR1</accession>
<dbReference type="InterPro" id="IPR044060">
    <property type="entry name" value="Bacterial_rp_domain"/>
</dbReference>
<dbReference type="PROSITE" id="PS51272">
    <property type="entry name" value="SLH"/>
    <property type="match status" value="3"/>
</dbReference>
<feature type="compositionally biased region" description="Gly residues" evidence="3">
    <location>
        <begin position="1639"/>
        <end position="1658"/>
    </location>
</feature>
<dbReference type="InterPro" id="IPR001119">
    <property type="entry name" value="SLH_dom"/>
</dbReference>
<dbReference type="Proteomes" id="UP000006437">
    <property type="component" value="Unassembled WGS sequence"/>
</dbReference>
<dbReference type="Pfam" id="PF09479">
    <property type="entry name" value="Flg_new"/>
    <property type="match status" value="1"/>
</dbReference>
<dbReference type="Gene3D" id="2.60.40.4270">
    <property type="entry name" value="Listeria-Bacteroides repeat domain"/>
    <property type="match status" value="1"/>
</dbReference>
<keyword evidence="2" id="KW-0677">Repeat</keyword>
<proteinExistence type="predicted"/>
<dbReference type="InterPro" id="IPR042229">
    <property type="entry name" value="Listeria/Bacterioides_rpt_sf"/>
</dbReference>
<feature type="chain" id="PRO_5003528169" description="SLH domain-containing protein" evidence="4">
    <location>
        <begin position="36"/>
        <end position="1860"/>
    </location>
</feature>
<dbReference type="InterPro" id="IPR013783">
    <property type="entry name" value="Ig-like_fold"/>
</dbReference>
<comment type="subcellular location">
    <subcellularLocation>
        <location evidence="1">Cell envelope</location>
    </subcellularLocation>
</comment>
<reference evidence="6 7" key="1">
    <citation type="submission" date="2011-08" db="EMBL/GenBank/DDBJ databases">
        <title>The Genome Sequence of Eubacteriaceae bacterium ACC19a.</title>
        <authorList>
            <consortium name="The Broad Institute Genome Sequencing Platform"/>
            <person name="Earl A."/>
            <person name="Ward D."/>
            <person name="Feldgarden M."/>
            <person name="Gevers D."/>
            <person name="Sizova M."/>
            <person name="Hazen A."/>
            <person name="Epstein S."/>
            <person name="Young S.K."/>
            <person name="Zeng Q."/>
            <person name="Gargeya S."/>
            <person name="Fitzgerald M."/>
            <person name="Haas B."/>
            <person name="Abouelleil A."/>
            <person name="Alvarado L."/>
            <person name="Arachchi H.M."/>
            <person name="Berlin A."/>
            <person name="Brown A."/>
            <person name="Chapman S.B."/>
            <person name="Chen Z."/>
            <person name="Dunbar C."/>
            <person name="Freedman E."/>
            <person name="Gearin G."/>
            <person name="Gellesch M."/>
            <person name="Goldberg J."/>
            <person name="Griggs A."/>
            <person name="Gujja S."/>
            <person name="Heiman D."/>
            <person name="Howarth C."/>
            <person name="Larson L."/>
            <person name="Lui A."/>
            <person name="MacDonald P.J.P."/>
            <person name="Montmayeur A."/>
            <person name="Murphy C."/>
            <person name="Neiman D."/>
            <person name="Pearson M."/>
            <person name="Priest M."/>
            <person name="Roberts A."/>
            <person name="Saif S."/>
            <person name="Shea T."/>
            <person name="Shenoy N."/>
            <person name="Sisk P."/>
            <person name="Stolte C."/>
            <person name="Sykes S."/>
            <person name="Wortman J."/>
            <person name="Nusbaum C."/>
            <person name="Birren B."/>
        </authorList>
    </citation>
    <scope>NUCLEOTIDE SEQUENCE [LARGE SCALE GENOMIC DNA]</scope>
    <source>
        <strain evidence="6 7">ACC19a</strain>
    </source>
</reference>
<evidence type="ECO:0000256" key="1">
    <source>
        <dbReference type="ARBA" id="ARBA00004196"/>
    </source>
</evidence>
<feature type="domain" description="SLH" evidence="5">
    <location>
        <begin position="1748"/>
        <end position="1804"/>
    </location>
</feature>
<protein>
    <recommendedName>
        <fullName evidence="5">SLH domain-containing protein</fullName>
    </recommendedName>
</protein>
<dbReference type="InterPro" id="IPR041286">
    <property type="entry name" value="MBG_2"/>
</dbReference>
<feature type="domain" description="SLH" evidence="5">
    <location>
        <begin position="1805"/>
        <end position="1860"/>
    </location>
</feature>
<dbReference type="HOGENOM" id="CLU_002234_0_0_9"/>
<dbReference type="GO" id="GO:0030313">
    <property type="term" value="C:cell envelope"/>
    <property type="evidence" value="ECO:0007669"/>
    <property type="project" value="UniProtKB-SubCell"/>
</dbReference>